<reference evidence="4" key="1">
    <citation type="submission" date="2020-01" db="EMBL/GenBank/DDBJ databases">
        <title>Phosphoaccumulans saitamaens gen. nov., sp. nov., a polyphosphate accumulating bacterium isolated from surface river water.</title>
        <authorList>
            <person name="Watanabe K."/>
            <person name="Suda W."/>
        </authorList>
    </citation>
    <scope>NUCLEOTIDE SEQUENCE [LARGE SCALE GENOMIC DNA]</scope>
    <source>
        <strain evidence="4">ICHIAU1</strain>
    </source>
</reference>
<dbReference type="EMBL" id="AP022345">
    <property type="protein sequence ID" value="BBU69788.1"/>
    <property type="molecule type" value="Genomic_DNA"/>
</dbReference>
<protein>
    <submittedName>
        <fullName evidence="3">Membrane protein</fullName>
    </submittedName>
</protein>
<evidence type="ECO:0000259" key="2">
    <source>
        <dbReference type="Pfam" id="PF13386"/>
    </source>
</evidence>
<keyword evidence="1" id="KW-0472">Membrane</keyword>
<feature type="transmembrane region" description="Helical" evidence="1">
    <location>
        <begin position="84"/>
        <end position="107"/>
    </location>
</feature>
<name>A0A7R6TQU0_9RHOO</name>
<evidence type="ECO:0000313" key="4">
    <source>
        <dbReference type="Proteomes" id="UP000463961"/>
    </source>
</evidence>
<feature type="transmembrane region" description="Helical" evidence="1">
    <location>
        <begin position="201"/>
        <end position="222"/>
    </location>
</feature>
<dbReference type="PANTHER" id="PTHR42208:SF1">
    <property type="entry name" value="HEAVY METAL TRANSPORTER"/>
    <property type="match status" value="1"/>
</dbReference>
<feature type="transmembrane region" description="Helical" evidence="1">
    <location>
        <begin position="12"/>
        <end position="36"/>
    </location>
</feature>
<proteinExistence type="predicted"/>
<feature type="domain" description="Urease accessory protein UreH-like transmembrane" evidence="2">
    <location>
        <begin position="13"/>
        <end position="215"/>
    </location>
</feature>
<dbReference type="Proteomes" id="UP000463961">
    <property type="component" value="Chromosome"/>
</dbReference>
<keyword evidence="4" id="KW-1185">Reference proteome</keyword>
<evidence type="ECO:0000313" key="3">
    <source>
        <dbReference type="EMBL" id="BBU69788.1"/>
    </source>
</evidence>
<dbReference type="InterPro" id="IPR039447">
    <property type="entry name" value="UreH-like_TM_dom"/>
</dbReference>
<feature type="transmembrane region" description="Helical" evidence="1">
    <location>
        <begin position="57"/>
        <end position="78"/>
    </location>
</feature>
<sequence>MLTADTTSLPFAAAILIGWLGGVHCLGMCGGIVSALSLSVPATRRPALLLAYNAGRCLTYTLLGALAGLLGFAGVSVLGLGPKVLFALANLLLIGMGLYLMGWPALVRPLEQGGQLVWRHIEPLARRFFPVTTPLRALVVGLAWGFLPCGLVYSALATAIATSNPLTGALWMAGFALGTLPNLLLAGWMGAGLLNRLRQSALRWLAGALVAAWGLYGLAQLLELL</sequence>
<dbReference type="PANTHER" id="PTHR42208">
    <property type="entry name" value="HEAVY METAL TRANSPORTER-RELATED"/>
    <property type="match status" value="1"/>
</dbReference>
<dbReference type="AlphaFoldDB" id="A0A7R6TQU0"/>
<feature type="transmembrane region" description="Helical" evidence="1">
    <location>
        <begin position="128"/>
        <end position="156"/>
    </location>
</feature>
<feature type="transmembrane region" description="Helical" evidence="1">
    <location>
        <begin position="168"/>
        <end position="189"/>
    </location>
</feature>
<gene>
    <name evidence="3" type="ORF">ICHIAU1_20710</name>
</gene>
<dbReference type="Pfam" id="PF13386">
    <property type="entry name" value="DsbD_2"/>
    <property type="match status" value="1"/>
</dbReference>
<evidence type="ECO:0000256" key="1">
    <source>
        <dbReference type="SAM" id="Phobius"/>
    </source>
</evidence>
<keyword evidence="1" id="KW-0812">Transmembrane</keyword>
<dbReference type="OrthoDB" id="9798690at2"/>
<accession>A0A7R6TQU0</accession>
<dbReference type="RefSeq" id="WP_162049534.1">
    <property type="nucleotide sequence ID" value="NZ_AP022345.1"/>
</dbReference>
<organism evidence="3 4">
    <name type="scientific">Fluviibacter phosphoraccumulans</name>
    <dbReference type="NCBI Taxonomy" id="1751046"/>
    <lineage>
        <taxon>Bacteria</taxon>
        <taxon>Pseudomonadati</taxon>
        <taxon>Pseudomonadota</taxon>
        <taxon>Betaproteobacteria</taxon>
        <taxon>Rhodocyclales</taxon>
        <taxon>Fluviibacteraceae</taxon>
        <taxon>Fluviibacter</taxon>
    </lineage>
</organism>
<keyword evidence="1" id="KW-1133">Transmembrane helix</keyword>